<evidence type="ECO:0000313" key="2">
    <source>
        <dbReference type="EMBL" id="MBA8810837.1"/>
    </source>
</evidence>
<comment type="caution">
    <text evidence="2">The sequence shown here is derived from an EMBL/GenBank/DDBJ whole genome shotgun (WGS) entry which is preliminary data.</text>
</comment>
<keyword evidence="1" id="KW-0732">Signal</keyword>
<name>A0A7W3PGL8_9MICO</name>
<dbReference type="SUPFAM" id="SSF63829">
    <property type="entry name" value="Calcium-dependent phosphotriesterase"/>
    <property type="match status" value="1"/>
</dbReference>
<proteinExistence type="predicted"/>
<dbReference type="AlphaFoldDB" id="A0A7W3PGL8"/>
<accession>A0A7W3PGL8</accession>
<protein>
    <submittedName>
        <fullName evidence="2">Uncharacterized protein</fullName>
    </submittedName>
</protein>
<reference evidence="2 3" key="1">
    <citation type="submission" date="2020-07" db="EMBL/GenBank/DDBJ databases">
        <title>Sequencing the genomes of 1000 actinobacteria strains.</title>
        <authorList>
            <person name="Klenk H.-P."/>
        </authorList>
    </citation>
    <scope>NUCLEOTIDE SEQUENCE [LARGE SCALE GENOMIC DNA]</scope>
    <source>
        <strain evidence="2 3">DSM 44121</strain>
    </source>
</reference>
<feature type="signal peptide" evidence="1">
    <location>
        <begin position="1"/>
        <end position="21"/>
    </location>
</feature>
<dbReference type="EMBL" id="JACGWV010000002">
    <property type="protein sequence ID" value="MBA8810837.1"/>
    <property type="molecule type" value="Genomic_DNA"/>
</dbReference>
<dbReference type="Gene3D" id="2.60.40.2700">
    <property type="match status" value="3"/>
</dbReference>
<evidence type="ECO:0000256" key="1">
    <source>
        <dbReference type="SAM" id="SignalP"/>
    </source>
</evidence>
<gene>
    <name evidence="2" type="ORF">FHX71_004813</name>
</gene>
<dbReference type="RefSeq" id="WP_182619885.1">
    <property type="nucleotide sequence ID" value="NZ_BAAATF010000017.1"/>
</dbReference>
<feature type="chain" id="PRO_5030874866" evidence="1">
    <location>
        <begin position="22"/>
        <end position="893"/>
    </location>
</feature>
<sequence>MASGLVLALTTTAAGAAPAQAAPPSSTARTAATTLDPTFVQEGAPSPHGGQVVMWGDRAWAYQPSMDAVPEALPDGVLATAISSDSSDLLVLRSDGLVDGWDSAGTLNPKAPPAGTTYTGIAASSGRLLRSDGVVVDTAGRIALTTPAGAFYTAVSGFDALRSDGIIAPFDASTSCASARRPAAGLRYTAISSVPDYAVWAAVRSDGALVYCTTSGSAVVRQPSAGTRFVGVDRSSEEILAATSDGRIVAVLGAQPPAVPEGRSVVSLAAVGKGSGAAVLDDGSIFRWGLSGEAARLPALPAERATYSAVENGDLKSHSWAIMVGDPIPVDVVANVAQPAGRPLRVTDGLTVDVTARTADGTPAFGHISLEATGPDGIDTRLPDKTMLGGDIRLTLDPRLEQGDGVGTWNVSATFSRSPFVTTTATTSTDMAEPSPVRIVASGPTTWRQSANQGARCFEVVSVDGSPLWHQRFGMSVVEDPAKSISAAWSPACANDLGLRAGSWTVRFYYLGWGAVDSAELLDGVVVRPPAVSSVRTDLPTTWHYDQMPRAIPVAVDAEELTAQGRVRLLIDGEFASDTDLENGAGTMSVMWERVPGTYLYRFEYEGGFGALPSTREQTVTVQPGRFTTVAPTVTGTAKAGSTLKAARGTWAPEPTGVQYLWKADGAAIKDATSSTLKLPTSAVGKKITVTVTGDRQYYSTSSATSAPTAAVAPATFTTATPKIKGTAKVGRRLIAYRGTWSPSPSSVKYVWKANGTTISTRTSSEFVVPASARGKKLTVTVTGTRTGYTTKSVTSARTSTVAAGTFDATRPAIKGTTRVGSTLTVVRGSWSPTPSAVKYVWKANGVTISTRTSSKFVVPAKTRGKKLTVTVVGSRTGYATRSVTSYGTTTIR</sequence>
<organism evidence="2 3">
    <name type="scientific">Promicromonospora sukumoe</name>
    <dbReference type="NCBI Taxonomy" id="88382"/>
    <lineage>
        <taxon>Bacteria</taxon>
        <taxon>Bacillati</taxon>
        <taxon>Actinomycetota</taxon>
        <taxon>Actinomycetes</taxon>
        <taxon>Micrococcales</taxon>
        <taxon>Promicromonosporaceae</taxon>
        <taxon>Promicromonospora</taxon>
    </lineage>
</organism>
<evidence type="ECO:0000313" key="3">
    <source>
        <dbReference type="Proteomes" id="UP000540568"/>
    </source>
</evidence>
<keyword evidence="3" id="KW-1185">Reference proteome</keyword>
<dbReference type="Proteomes" id="UP000540568">
    <property type="component" value="Unassembled WGS sequence"/>
</dbReference>